<reference evidence="2" key="1">
    <citation type="submission" date="2023-04" db="EMBL/GenBank/DDBJ databases">
        <authorList>
            <consortium name="ELIXIR-Norway"/>
        </authorList>
    </citation>
    <scope>NUCLEOTIDE SEQUENCE [LARGE SCALE GENOMIC DNA]</scope>
</reference>
<evidence type="ECO:0000313" key="3">
    <source>
        <dbReference type="Proteomes" id="UP001176941"/>
    </source>
</evidence>
<evidence type="ECO:0000313" key="2">
    <source>
        <dbReference type="EMBL" id="CAI9155568.1"/>
    </source>
</evidence>
<evidence type="ECO:0000256" key="1">
    <source>
        <dbReference type="SAM" id="MobiDB-lite"/>
    </source>
</evidence>
<keyword evidence="3" id="KW-1185">Reference proteome</keyword>
<gene>
    <name evidence="2" type="ORF">MRATA1EN1_LOCUS4530</name>
</gene>
<feature type="region of interest" description="Disordered" evidence="1">
    <location>
        <begin position="1"/>
        <end position="23"/>
    </location>
</feature>
<accession>A0ABN8Y523</accession>
<dbReference type="EMBL" id="OX459948">
    <property type="protein sequence ID" value="CAI9155568.1"/>
    <property type="molecule type" value="Genomic_DNA"/>
</dbReference>
<proteinExistence type="predicted"/>
<protein>
    <submittedName>
        <fullName evidence="2">Uncharacterized protein</fullName>
    </submittedName>
</protein>
<feature type="region of interest" description="Disordered" evidence="1">
    <location>
        <begin position="44"/>
        <end position="81"/>
    </location>
</feature>
<organism evidence="2 3">
    <name type="scientific">Rangifer tarandus platyrhynchus</name>
    <name type="common">Svalbard reindeer</name>
    <dbReference type="NCBI Taxonomy" id="3082113"/>
    <lineage>
        <taxon>Eukaryota</taxon>
        <taxon>Metazoa</taxon>
        <taxon>Chordata</taxon>
        <taxon>Craniata</taxon>
        <taxon>Vertebrata</taxon>
        <taxon>Euteleostomi</taxon>
        <taxon>Mammalia</taxon>
        <taxon>Eutheria</taxon>
        <taxon>Laurasiatheria</taxon>
        <taxon>Artiodactyla</taxon>
        <taxon>Ruminantia</taxon>
        <taxon>Pecora</taxon>
        <taxon>Cervidae</taxon>
        <taxon>Odocoileinae</taxon>
        <taxon>Rangifer</taxon>
    </lineage>
</organism>
<name>A0ABN8Y523_RANTA</name>
<sequence>MDLGKREVASLGQAGQSNSCREGVLQLTRSPRVSYDLATATHSPWDLSPRSRLRRSRAVSGADGCGSGARLRGGPPSACHSTEPLPSCGRLGVLQERPVQAPLSPPSPQSVATFSLVSSPNPKFPHPGFHTGQRVSQAWVHGLWLRPSA</sequence>
<dbReference type="Proteomes" id="UP001176941">
    <property type="component" value="Chromosome 12"/>
</dbReference>